<dbReference type="PANTHER" id="PTHR43248:SF25">
    <property type="entry name" value="AB HYDROLASE-1 DOMAIN-CONTAINING PROTEIN-RELATED"/>
    <property type="match status" value="1"/>
</dbReference>
<protein>
    <recommendedName>
        <fullName evidence="4">AB hydrolase-1 domain-containing protein</fullName>
    </recommendedName>
</protein>
<dbReference type="AlphaFoldDB" id="A0A1Q5URG5"/>
<gene>
    <name evidence="5" type="ORF">PENSUB_3041</name>
</gene>
<evidence type="ECO:0000259" key="4">
    <source>
        <dbReference type="Pfam" id="PF00561"/>
    </source>
</evidence>
<dbReference type="GO" id="GO:0017000">
    <property type="term" value="P:antibiotic biosynthetic process"/>
    <property type="evidence" value="ECO:0007669"/>
    <property type="project" value="UniProtKB-ARBA"/>
</dbReference>
<comment type="similarity">
    <text evidence="1">Belongs to the peptidase S33 family.</text>
</comment>
<dbReference type="InterPro" id="IPR029058">
    <property type="entry name" value="AB_hydrolase_fold"/>
</dbReference>
<proteinExistence type="inferred from homology"/>
<evidence type="ECO:0000256" key="2">
    <source>
        <dbReference type="ARBA" id="ARBA00022801"/>
    </source>
</evidence>
<dbReference type="InterPro" id="IPR000073">
    <property type="entry name" value="AB_hydrolase_1"/>
</dbReference>
<evidence type="ECO:0000313" key="6">
    <source>
        <dbReference type="Proteomes" id="UP000186955"/>
    </source>
</evidence>
<evidence type="ECO:0000256" key="3">
    <source>
        <dbReference type="SAM" id="Phobius"/>
    </source>
</evidence>
<keyword evidence="3" id="KW-0812">Transmembrane</keyword>
<dbReference type="PANTHER" id="PTHR43248">
    <property type="entry name" value="2-SUCCINYL-6-HYDROXY-2,4-CYCLOHEXADIENE-1-CARBOXYLATE SYNTHASE"/>
    <property type="match status" value="1"/>
</dbReference>
<accession>A0A1Q5URG5</accession>
<dbReference type="SUPFAM" id="SSF53474">
    <property type="entry name" value="alpha/beta-Hydrolases"/>
    <property type="match status" value="1"/>
</dbReference>
<dbReference type="Gene3D" id="3.40.50.1820">
    <property type="entry name" value="alpha/beta hydrolase"/>
    <property type="match status" value="1"/>
</dbReference>
<reference evidence="5 6" key="1">
    <citation type="submission" date="2016-10" db="EMBL/GenBank/DDBJ databases">
        <title>Genome sequence of the ascomycete fungus Penicillium subrubescens.</title>
        <authorList>
            <person name="De Vries R.P."/>
            <person name="Peng M."/>
            <person name="Dilokpimol A."/>
            <person name="Hilden K."/>
            <person name="Makela M.R."/>
            <person name="Grigoriev I."/>
            <person name="Riley R."/>
            <person name="Granchi Z."/>
        </authorList>
    </citation>
    <scope>NUCLEOTIDE SEQUENCE [LARGE SCALE GENOMIC DNA]</scope>
    <source>
        <strain evidence="5 6">CBS 132785</strain>
    </source>
</reference>
<dbReference type="Proteomes" id="UP000186955">
    <property type="component" value="Unassembled WGS sequence"/>
</dbReference>
<dbReference type="Pfam" id="PF00561">
    <property type="entry name" value="Abhydrolase_1"/>
    <property type="match status" value="1"/>
</dbReference>
<feature type="transmembrane region" description="Helical" evidence="3">
    <location>
        <begin position="24"/>
        <end position="42"/>
    </location>
</feature>
<dbReference type="InterPro" id="IPR051601">
    <property type="entry name" value="Serine_prot/Carboxylest_S33"/>
</dbReference>
<organism evidence="5 6">
    <name type="scientific">Penicillium subrubescens</name>
    <dbReference type="NCBI Taxonomy" id="1316194"/>
    <lineage>
        <taxon>Eukaryota</taxon>
        <taxon>Fungi</taxon>
        <taxon>Dikarya</taxon>
        <taxon>Ascomycota</taxon>
        <taxon>Pezizomycotina</taxon>
        <taxon>Eurotiomycetes</taxon>
        <taxon>Eurotiomycetidae</taxon>
        <taxon>Eurotiales</taxon>
        <taxon>Aspergillaceae</taxon>
        <taxon>Penicillium</taxon>
    </lineage>
</organism>
<dbReference type="STRING" id="1316194.A0A1Q5URG5"/>
<keyword evidence="6" id="KW-1185">Reference proteome</keyword>
<feature type="domain" description="AB hydrolase-1" evidence="4">
    <location>
        <begin position="127"/>
        <end position="339"/>
    </location>
</feature>
<dbReference type="GO" id="GO:0016787">
    <property type="term" value="F:hydrolase activity"/>
    <property type="evidence" value="ECO:0007669"/>
    <property type="project" value="UniProtKB-KW"/>
</dbReference>
<dbReference type="EMBL" id="MNBE01000028">
    <property type="protein sequence ID" value="OKP15060.1"/>
    <property type="molecule type" value="Genomic_DNA"/>
</dbReference>
<keyword evidence="3" id="KW-1133">Transmembrane helix</keyword>
<comment type="caution">
    <text evidence="5">The sequence shown here is derived from an EMBL/GenBank/DDBJ whole genome shotgun (WGS) entry which is preliminary data.</text>
</comment>
<evidence type="ECO:0000313" key="5">
    <source>
        <dbReference type="EMBL" id="OKP15060.1"/>
    </source>
</evidence>
<sequence>MEDCKTSSLTPSVRSWRMPREKKSASLVYLLVGTLCLLWWTLPALKGDSVPVSIPTITPAAKPFSWENISPSKSLEYHGCGDGFQCTRLEVPMDYNRTDTTRGRTFALAVVRIPAIVPIDDPRYGGAMLINPGGPGGPGTLQAFLSGRNLQTIVDSENDPSTVPLNASDKYFDIIGFDPRGVGSTTPAITCFPDSISQRNWELQVDAEGMLGSGPKSLEENWLRTHALNSGCSVYEMTADGAQGDEVMMDYVSTALVARDMITIIERHGEWREKQGQLAQKAFDLKHGPDVSRAILRRTQWHVDREPLLYWGRSYGTLLGTTFAALHPDRIARAVLDGVVNMDRYYEGRGPNVVMDADAIFDRFGEYCHEAGPEGCPLYAEGGSDTINDAYWTIENQLLNTSLPVMASATRGPEVVTWTDLKNILRVAVYQPLLAFHVLAGHVSELAKGNAVTIADFKHRRHFGACPSPECQLAGPWSSQCASGLDNTLYASAAILCTDAEYMTNFTLDEFRELWAGLVSDSRTVGDYWAQVHLSCVGWKAKAKYKFTGRQRVF</sequence>
<keyword evidence="3" id="KW-0472">Membrane</keyword>
<keyword evidence="2" id="KW-0378">Hydrolase</keyword>
<dbReference type="GO" id="GO:0072330">
    <property type="term" value="P:monocarboxylic acid biosynthetic process"/>
    <property type="evidence" value="ECO:0007669"/>
    <property type="project" value="UniProtKB-ARBA"/>
</dbReference>
<evidence type="ECO:0000256" key="1">
    <source>
        <dbReference type="ARBA" id="ARBA00010088"/>
    </source>
</evidence>
<name>A0A1Q5URG5_9EURO</name>